<feature type="transmembrane region" description="Helical" evidence="1">
    <location>
        <begin position="241"/>
        <end position="262"/>
    </location>
</feature>
<dbReference type="InterPro" id="IPR045340">
    <property type="entry name" value="DUF6533"/>
</dbReference>
<feature type="transmembrane region" description="Helical" evidence="1">
    <location>
        <begin position="20"/>
        <end position="41"/>
    </location>
</feature>
<name>A0A5C2RR71_9APHY</name>
<feature type="domain" description="DUF6533" evidence="2">
    <location>
        <begin position="25"/>
        <end position="68"/>
    </location>
</feature>
<feature type="transmembrane region" description="Helical" evidence="1">
    <location>
        <begin position="145"/>
        <end position="161"/>
    </location>
</feature>
<dbReference type="AlphaFoldDB" id="A0A5C2RR71"/>
<organism evidence="3 4">
    <name type="scientific">Lentinus tigrinus ALCF2SS1-6</name>
    <dbReference type="NCBI Taxonomy" id="1328759"/>
    <lineage>
        <taxon>Eukaryota</taxon>
        <taxon>Fungi</taxon>
        <taxon>Dikarya</taxon>
        <taxon>Basidiomycota</taxon>
        <taxon>Agaricomycotina</taxon>
        <taxon>Agaricomycetes</taxon>
        <taxon>Polyporales</taxon>
        <taxon>Polyporaceae</taxon>
        <taxon>Lentinus</taxon>
    </lineage>
</organism>
<dbReference type="OrthoDB" id="2750926at2759"/>
<feature type="transmembrane region" description="Helical" evidence="1">
    <location>
        <begin position="195"/>
        <end position="220"/>
    </location>
</feature>
<keyword evidence="4" id="KW-1185">Reference proteome</keyword>
<protein>
    <recommendedName>
        <fullName evidence="2">DUF6533 domain-containing protein</fullName>
    </recommendedName>
</protein>
<dbReference type="Proteomes" id="UP000313359">
    <property type="component" value="Unassembled WGS sequence"/>
</dbReference>
<keyword evidence="1" id="KW-0812">Transmembrane</keyword>
<gene>
    <name evidence="3" type="ORF">L227DRAFT_568011</name>
</gene>
<keyword evidence="1" id="KW-0472">Membrane</keyword>
<feature type="transmembrane region" description="Helical" evidence="1">
    <location>
        <begin position="119"/>
        <end position="138"/>
    </location>
</feature>
<evidence type="ECO:0000259" key="2">
    <source>
        <dbReference type="Pfam" id="PF20151"/>
    </source>
</evidence>
<feature type="transmembrane region" description="Helical" evidence="1">
    <location>
        <begin position="53"/>
        <end position="73"/>
    </location>
</feature>
<evidence type="ECO:0000313" key="4">
    <source>
        <dbReference type="Proteomes" id="UP000313359"/>
    </source>
</evidence>
<proteinExistence type="predicted"/>
<reference evidence="3" key="1">
    <citation type="journal article" date="2018" name="Genome Biol. Evol.">
        <title>Genomics and development of Lentinus tigrinus, a white-rot wood-decaying mushroom with dimorphic fruiting bodies.</title>
        <authorList>
            <person name="Wu B."/>
            <person name="Xu Z."/>
            <person name="Knudson A."/>
            <person name="Carlson A."/>
            <person name="Chen N."/>
            <person name="Kovaka S."/>
            <person name="LaButti K."/>
            <person name="Lipzen A."/>
            <person name="Pennachio C."/>
            <person name="Riley R."/>
            <person name="Schakwitz W."/>
            <person name="Umezawa K."/>
            <person name="Ohm R.A."/>
            <person name="Grigoriev I.V."/>
            <person name="Nagy L.G."/>
            <person name="Gibbons J."/>
            <person name="Hibbett D."/>
        </authorList>
    </citation>
    <scope>NUCLEOTIDE SEQUENCE [LARGE SCALE GENOMIC DNA]</scope>
    <source>
        <strain evidence="3">ALCF2SS1-6</strain>
    </source>
</reference>
<dbReference type="Pfam" id="PF20151">
    <property type="entry name" value="DUF6533"/>
    <property type="match status" value="1"/>
</dbReference>
<evidence type="ECO:0000313" key="3">
    <source>
        <dbReference type="EMBL" id="RPD53399.1"/>
    </source>
</evidence>
<dbReference type="EMBL" id="ML122323">
    <property type="protein sequence ID" value="RPD53399.1"/>
    <property type="molecule type" value="Genomic_DNA"/>
</dbReference>
<evidence type="ECO:0000256" key="1">
    <source>
        <dbReference type="SAM" id="Phobius"/>
    </source>
</evidence>
<keyword evidence="1" id="KW-1133">Transmembrane helix</keyword>
<accession>A0A5C2RR71</accession>
<feature type="transmembrane region" description="Helical" evidence="1">
    <location>
        <begin position="274"/>
        <end position="295"/>
    </location>
</feature>
<sequence>MSSPNEPDVAAVIDAVHSVYVATFCLCAVTALVFYEYIYTIGQEVDLFWKRKFTGATALFLANRYLIMFGYILSISTVEKVSDSSCKVYADYYLLGDPTAIDLHRSPHDSCVGLVKTGVVIYNLPYVPWAVFSALRAYVLTKRSLPLALFTFGLGMVPYGLNMAELGLGLTGVVDPIFGCSDIVPRLTPELAKRILFLTVTIASRTPMIISDLILIGVTWRRLRGPVNLIRPSTAGLTAVLLRDGMVYFLVIFTLNALHLGFTLASISVGSSDFISNVTVFTFPLTGILVSRFLLDLQHANQAAELNLGSHIMESHPDTATAHAKSTLVFERVFIGSIGSSLNAIGGLDGPFDEDAQNPIETDEVAVVKDCTRYVTVGLKPLAIALTSDASNT</sequence>